<gene>
    <name evidence="2" type="ORF">URODEC1_LOCUS111816</name>
</gene>
<dbReference type="PANTHER" id="PTHR33680:SF7">
    <property type="entry name" value="OS02G0474200 PROTEIN"/>
    <property type="match status" value="1"/>
</dbReference>
<keyword evidence="1" id="KW-1133">Transmembrane helix</keyword>
<evidence type="ECO:0000256" key="1">
    <source>
        <dbReference type="SAM" id="Phobius"/>
    </source>
</evidence>
<evidence type="ECO:0000313" key="3">
    <source>
        <dbReference type="Proteomes" id="UP001497457"/>
    </source>
</evidence>
<proteinExistence type="predicted"/>
<evidence type="ECO:0000313" key="2">
    <source>
        <dbReference type="EMBL" id="CAL5086814.1"/>
    </source>
</evidence>
<dbReference type="PANTHER" id="PTHR33680">
    <property type="entry name" value="OS07G0190500 PROTEIN"/>
    <property type="match status" value="1"/>
</dbReference>
<reference evidence="3" key="1">
    <citation type="submission" date="2024-06" db="EMBL/GenBank/DDBJ databases">
        <authorList>
            <person name="Ryan C."/>
        </authorList>
    </citation>
    <scope>NUCLEOTIDE SEQUENCE [LARGE SCALE GENOMIC DNA]</scope>
</reference>
<keyword evidence="1" id="KW-0812">Transmembrane</keyword>
<accession>A0ABC9G3V0</accession>
<dbReference type="AlphaFoldDB" id="A0ABC9G3V0"/>
<protein>
    <submittedName>
        <fullName evidence="2">Uncharacterized protein</fullName>
    </submittedName>
</protein>
<organism evidence="2 3">
    <name type="scientific">Urochloa decumbens</name>
    <dbReference type="NCBI Taxonomy" id="240449"/>
    <lineage>
        <taxon>Eukaryota</taxon>
        <taxon>Viridiplantae</taxon>
        <taxon>Streptophyta</taxon>
        <taxon>Embryophyta</taxon>
        <taxon>Tracheophyta</taxon>
        <taxon>Spermatophyta</taxon>
        <taxon>Magnoliopsida</taxon>
        <taxon>Liliopsida</taxon>
        <taxon>Poales</taxon>
        <taxon>Poaceae</taxon>
        <taxon>PACMAD clade</taxon>
        <taxon>Panicoideae</taxon>
        <taxon>Panicodae</taxon>
        <taxon>Paniceae</taxon>
        <taxon>Melinidinae</taxon>
        <taxon>Urochloa</taxon>
    </lineage>
</organism>
<feature type="transmembrane region" description="Helical" evidence="1">
    <location>
        <begin position="153"/>
        <end position="173"/>
    </location>
</feature>
<keyword evidence="1" id="KW-0472">Membrane</keyword>
<dbReference type="Proteomes" id="UP001497457">
    <property type="component" value="Chromosome 8b"/>
</dbReference>
<reference evidence="2 3" key="2">
    <citation type="submission" date="2024-10" db="EMBL/GenBank/DDBJ databases">
        <authorList>
            <person name="Ryan C."/>
        </authorList>
    </citation>
    <scope>NUCLEOTIDE SEQUENCE [LARGE SCALE GENOMIC DNA]</scope>
</reference>
<dbReference type="EMBL" id="OZ075118">
    <property type="protein sequence ID" value="CAL5086814.1"/>
    <property type="molecule type" value="Genomic_DNA"/>
</dbReference>
<sequence length="174" mass="19709">MESSGSASNRKFPNGLPLIWCTECKRRRIVKRTSKQEWSLGQIFYCCPNYKVSRWNRFWFWEEEYLKVLQTKGVAVRALQADDSRMEVAGTKQQGVESRRQEGVEFNGTVSVKEARELAAIGKEAVSLLTVSVKEARELAAIGKEAVSLLKGICFVGVCMLLLVFAIFCLMLFK</sequence>
<keyword evidence="3" id="KW-1185">Reference proteome</keyword>
<name>A0ABC9G3V0_9POAL</name>